<evidence type="ECO:0000313" key="2">
    <source>
        <dbReference type="EMBL" id="HIR51157.1"/>
    </source>
</evidence>
<feature type="chain" id="PRO_5039542343" description="Holin" evidence="1">
    <location>
        <begin position="32"/>
        <end position="89"/>
    </location>
</feature>
<proteinExistence type="predicted"/>
<feature type="signal peptide" evidence="1">
    <location>
        <begin position="1"/>
        <end position="31"/>
    </location>
</feature>
<evidence type="ECO:0008006" key="4">
    <source>
        <dbReference type="Google" id="ProtNLM"/>
    </source>
</evidence>
<keyword evidence="1" id="KW-0732">Signal</keyword>
<reference evidence="2" key="1">
    <citation type="submission" date="2020-10" db="EMBL/GenBank/DDBJ databases">
        <authorList>
            <person name="Gilroy R."/>
        </authorList>
    </citation>
    <scope>NUCLEOTIDE SEQUENCE</scope>
    <source>
        <strain evidence="2">ChiBcec15-4380</strain>
    </source>
</reference>
<dbReference type="EMBL" id="DVHE01000058">
    <property type="protein sequence ID" value="HIR51157.1"/>
    <property type="molecule type" value="Genomic_DNA"/>
</dbReference>
<dbReference type="AlphaFoldDB" id="A0A9D1IXG0"/>
<accession>A0A9D1IXG0</accession>
<reference evidence="2" key="2">
    <citation type="journal article" date="2021" name="PeerJ">
        <title>Extensive microbial diversity within the chicken gut microbiome revealed by metagenomics and culture.</title>
        <authorList>
            <person name="Gilroy R."/>
            <person name="Ravi A."/>
            <person name="Getino M."/>
            <person name="Pursley I."/>
            <person name="Horton D.L."/>
            <person name="Alikhan N.F."/>
            <person name="Baker D."/>
            <person name="Gharbi K."/>
            <person name="Hall N."/>
            <person name="Watson M."/>
            <person name="Adriaenssens E.M."/>
            <person name="Foster-Nyarko E."/>
            <person name="Jarju S."/>
            <person name="Secka A."/>
            <person name="Antonio M."/>
            <person name="Oren A."/>
            <person name="Chaudhuri R.R."/>
            <person name="La Ragione R."/>
            <person name="Hildebrand F."/>
            <person name="Pallen M.J."/>
        </authorList>
    </citation>
    <scope>NUCLEOTIDE SEQUENCE</scope>
    <source>
        <strain evidence="2">ChiBcec15-4380</strain>
    </source>
</reference>
<organism evidence="2 3">
    <name type="scientific">Candidatus Avoscillospira avicola</name>
    <dbReference type="NCBI Taxonomy" id="2840706"/>
    <lineage>
        <taxon>Bacteria</taxon>
        <taxon>Bacillati</taxon>
        <taxon>Bacillota</taxon>
        <taxon>Clostridia</taxon>
        <taxon>Eubacteriales</taxon>
        <taxon>Oscillospiraceae</taxon>
        <taxon>Oscillospiraceae incertae sedis</taxon>
        <taxon>Candidatus Avoscillospira</taxon>
    </lineage>
</organism>
<comment type="caution">
    <text evidence="2">The sequence shown here is derived from an EMBL/GenBank/DDBJ whole genome shotgun (WGS) entry which is preliminary data.</text>
</comment>
<sequence length="89" mass="9202">MQPRTIWEKLRSTKLWCALAGLILGAALAFGADGQDLQQILGAVTAIVSAVTYIVTEGRVDAASAQGLGQGLAELLALFAGAEDEDDDA</sequence>
<name>A0A9D1IXG0_9FIRM</name>
<evidence type="ECO:0000256" key="1">
    <source>
        <dbReference type="SAM" id="SignalP"/>
    </source>
</evidence>
<gene>
    <name evidence="2" type="ORF">IAA53_07710</name>
</gene>
<evidence type="ECO:0000313" key="3">
    <source>
        <dbReference type="Proteomes" id="UP000824239"/>
    </source>
</evidence>
<dbReference type="Proteomes" id="UP000824239">
    <property type="component" value="Unassembled WGS sequence"/>
</dbReference>
<protein>
    <recommendedName>
        <fullName evidence="4">Holin</fullName>
    </recommendedName>
</protein>